<dbReference type="EMBL" id="DF933837">
    <property type="protein sequence ID" value="GAM41125.1"/>
    <property type="molecule type" value="Genomic_DNA"/>
</dbReference>
<evidence type="ECO:0000256" key="1">
    <source>
        <dbReference type="SAM" id="MobiDB-lite"/>
    </source>
</evidence>
<evidence type="ECO:0000313" key="3">
    <source>
        <dbReference type="Proteomes" id="UP000053095"/>
    </source>
</evidence>
<protein>
    <submittedName>
        <fullName evidence="2">Uncharacterized protein</fullName>
    </submittedName>
</protein>
<dbReference type="AlphaFoldDB" id="A0A6V8HI63"/>
<feature type="region of interest" description="Disordered" evidence="1">
    <location>
        <begin position="160"/>
        <end position="192"/>
    </location>
</feature>
<feature type="region of interest" description="Disordered" evidence="1">
    <location>
        <begin position="1"/>
        <end position="32"/>
    </location>
</feature>
<organism evidence="2 3">
    <name type="scientific">Talaromyces pinophilus</name>
    <name type="common">Penicillium pinophilum</name>
    <dbReference type="NCBI Taxonomy" id="128442"/>
    <lineage>
        <taxon>Eukaryota</taxon>
        <taxon>Fungi</taxon>
        <taxon>Dikarya</taxon>
        <taxon>Ascomycota</taxon>
        <taxon>Pezizomycotina</taxon>
        <taxon>Eurotiomycetes</taxon>
        <taxon>Eurotiomycetidae</taxon>
        <taxon>Eurotiales</taxon>
        <taxon>Trichocomaceae</taxon>
        <taxon>Talaromyces</taxon>
        <taxon>Talaromyces sect. Talaromyces</taxon>
    </lineage>
</organism>
<feature type="region of interest" description="Disordered" evidence="1">
    <location>
        <begin position="44"/>
        <end position="66"/>
    </location>
</feature>
<reference evidence="3" key="1">
    <citation type="journal article" date="2015" name="Genome Announc.">
        <title>Draft genome sequence of Talaromyces cellulolyticus strain Y-94, a source of lignocellulosic biomass-degrading enzymes.</title>
        <authorList>
            <person name="Fujii T."/>
            <person name="Koike H."/>
            <person name="Sawayama S."/>
            <person name="Yano S."/>
            <person name="Inoue H."/>
        </authorList>
    </citation>
    <scope>NUCLEOTIDE SEQUENCE [LARGE SCALE GENOMIC DNA]</scope>
    <source>
        <strain evidence="3">Y-94</strain>
    </source>
</reference>
<feature type="compositionally biased region" description="Polar residues" evidence="1">
    <location>
        <begin position="1"/>
        <end position="31"/>
    </location>
</feature>
<proteinExistence type="predicted"/>
<name>A0A6V8HI63_TALPI</name>
<dbReference type="Proteomes" id="UP000053095">
    <property type="component" value="Unassembled WGS sequence"/>
</dbReference>
<gene>
    <name evidence="2" type="ORF">TCE0_041r14012</name>
</gene>
<evidence type="ECO:0000313" key="2">
    <source>
        <dbReference type="EMBL" id="GAM41125.1"/>
    </source>
</evidence>
<sequence>MPGLSDASSGLTRQCSHSNDISALSPSSAPSTHKAFSFIRSSSFSFSKSRSVTEPPPIPESDKEPIFDEIRDCDEAPYPIPPQMRKMSAPGPIDIKRQKAEYKSFNGNSSHNHSTSTILSASVPAELPSTPCSAVPMPVPPHKHKWLNKLDPRFNAKLMEEKQKTIERQERERKKKKEDEEMIGELLHGWAK</sequence>
<feature type="compositionally biased region" description="Basic and acidic residues" evidence="1">
    <location>
        <begin position="160"/>
        <end position="172"/>
    </location>
</feature>
<comment type="caution">
    <text evidence="2">The sequence shown here is derived from an EMBL/GenBank/DDBJ whole genome shotgun (WGS) entry which is preliminary data.</text>
</comment>
<accession>A0A6V8HI63</accession>
<keyword evidence="3" id="KW-1185">Reference proteome</keyword>